<evidence type="ECO:0000313" key="14">
    <source>
        <dbReference type="RefSeq" id="XP_032831293.1"/>
    </source>
</evidence>
<evidence type="ECO:0000256" key="7">
    <source>
        <dbReference type="ARBA" id="ARBA00022989"/>
    </source>
</evidence>
<evidence type="ECO:0000259" key="11">
    <source>
        <dbReference type="SMART" id="SM00037"/>
    </source>
</evidence>
<dbReference type="GO" id="GO:0007267">
    <property type="term" value="P:cell-cell signaling"/>
    <property type="evidence" value="ECO:0007669"/>
    <property type="project" value="TreeGrafter"/>
</dbReference>
<feature type="region of interest" description="Disordered" evidence="10">
    <location>
        <begin position="321"/>
        <end position="454"/>
    </location>
</feature>
<comment type="subcellular location">
    <subcellularLocation>
        <location evidence="1">Cell junction</location>
        <location evidence="1">Gap junction</location>
    </subcellularLocation>
    <subcellularLocation>
        <location evidence="2 9">Cell membrane</location>
        <topology evidence="2 9">Multi-pass membrane protein</topology>
    </subcellularLocation>
</comment>
<evidence type="ECO:0000256" key="5">
    <source>
        <dbReference type="ARBA" id="ARBA00022868"/>
    </source>
</evidence>
<keyword evidence="5 9" id="KW-0303">Gap junction</keyword>
<proteinExistence type="inferred from homology"/>
<dbReference type="SMART" id="SM00037">
    <property type="entry name" value="CNX"/>
    <property type="match status" value="1"/>
</dbReference>
<dbReference type="InterPro" id="IPR013092">
    <property type="entry name" value="Connexin_N"/>
</dbReference>
<evidence type="ECO:0000256" key="8">
    <source>
        <dbReference type="ARBA" id="ARBA00023136"/>
    </source>
</evidence>
<keyword evidence="8" id="KW-0472">Membrane</keyword>
<dbReference type="KEGG" id="pmrn:116954701"/>
<dbReference type="AlphaFoldDB" id="A0AAJ7XFG0"/>
<dbReference type="GO" id="GO:0005243">
    <property type="term" value="F:gap junction channel activity"/>
    <property type="evidence" value="ECO:0007669"/>
    <property type="project" value="TreeGrafter"/>
</dbReference>
<dbReference type="PANTHER" id="PTHR11984">
    <property type="entry name" value="CONNEXIN"/>
    <property type="match status" value="1"/>
</dbReference>
<dbReference type="Proteomes" id="UP001318040">
    <property type="component" value="Chromosome 56"/>
</dbReference>
<evidence type="ECO:0000259" key="12">
    <source>
        <dbReference type="SMART" id="SM01089"/>
    </source>
</evidence>
<reference evidence="14" key="1">
    <citation type="submission" date="2025-08" db="UniProtKB">
        <authorList>
            <consortium name="RefSeq"/>
        </authorList>
    </citation>
    <scope>IDENTIFICATION</scope>
    <source>
        <tissue evidence="14">Sperm</tissue>
    </source>
</reference>
<protein>
    <recommendedName>
        <fullName evidence="9">Gap junction protein</fullName>
    </recommendedName>
</protein>
<dbReference type="PROSITE" id="PS00408">
    <property type="entry name" value="CONNEXINS_2"/>
    <property type="match status" value="1"/>
</dbReference>
<keyword evidence="3" id="KW-1003">Cell membrane</keyword>
<comment type="similarity">
    <text evidence="9">Belongs to the connexin family.</text>
</comment>
<evidence type="ECO:0000313" key="13">
    <source>
        <dbReference type="Proteomes" id="UP001318040"/>
    </source>
</evidence>
<evidence type="ECO:0000256" key="10">
    <source>
        <dbReference type="SAM" id="MobiDB-lite"/>
    </source>
</evidence>
<comment type="function">
    <text evidence="9">One gap junction consists of a cluster of closely packed pairs of transmembrane channels, the connexons, through which materials of low MW diffuse from one cell to a neighboring cell.</text>
</comment>
<keyword evidence="7" id="KW-1133">Transmembrane helix</keyword>
<dbReference type="GO" id="GO:0005922">
    <property type="term" value="C:connexin complex"/>
    <property type="evidence" value="ECO:0007669"/>
    <property type="project" value="InterPro"/>
</dbReference>
<dbReference type="InterPro" id="IPR000500">
    <property type="entry name" value="Connexin"/>
</dbReference>
<evidence type="ECO:0000256" key="4">
    <source>
        <dbReference type="ARBA" id="ARBA00022692"/>
    </source>
</evidence>
<evidence type="ECO:0000256" key="1">
    <source>
        <dbReference type="ARBA" id="ARBA00004610"/>
    </source>
</evidence>
<dbReference type="PROSITE" id="PS00407">
    <property type="entry name" value="CONNEXINS_1"/>
    <property type="match status" value="1"/>
</dbReference>
<feature type="domain" description="Connexin N-terminal" evidence="11">
    <location>
        <begin position="42"/>
        <end position="75"/>
    </location>
</feature>
<dbReference type="Gene3D" id="1.20.1440.80">
    <property type="entry name" value="Gap junction channel protein cysteine-rich domain"/>
    <property type="match status" value="1"/>
</dbReference>
<keyword evidence="4 9" id="KW-0812">Transmembrane</keyword>
<dbReference type="PANTHER" id="PTHR11984:SF6">
    <property type="entry name" value="GAP JUNCTION GAMMA-1 PROTEIN"/>
    <property type="match status" value="1"/>
</dbReference>
<organism evidence="13 14">
    <name type="scientific">Petromyzon marinus</name>
    <name type="common">Sea lamprey</name>
    <dbReference type="NCBI Taxonomy" id="7757"/>
    <lineage>
        <taxon>Eukaryota</taxon>
        <taxon>Metazoa</taxon>
        <taxon>Chordata</taxon>
        <taxon>Craniata</taxon>
        <taxon>Vertebrata</taxon>
        <taxon>Cyclostomata</taxon>
        <taxon>Hyperoartia</taxon>
        <taxon>Petromyzontiformes</taxon>
        <taxon>Petromyzontidae</taxon>
        <taxon>Petromyzon</taxon>
    </lineage>
</organism>
<feature type="compositionally biased region" description="Low complexity" evidence="10">
    <location>
        <begin position="372"/>
        <end position="385"/>
    </location>
</feature>
<dbReference type="RefSeq" id="XP_032831293.1">
    <property type="nucleotide sequence ID" value="XM_032975402.1"/>
</dbReference>
<dbReference type="Pfam" id="PF00029">
    <property type="entry name" value="Connexin"/>
    <property type="match status" value="1"/>
</dbReference>
<evidence type="ECO:0000256" key="3">
    <source>
        <dbReference type="ARBA" id="ARBA00022475"/>
    </source>
</evidence>
<sequence length="454" mass="48199">MSWAFLTRLLEEVHHHSTFVGKLWLTALVVLRVVLAAVGGETIYYDEQSKFVCNTGQPGCENVCYDAFAPLSHARFWVLQIIFVSSPSLLYLAFAAHKVAKQPGHGRCRRGRGHGQGRGARRGLMIHRGQSHFLEEGESNLEEEPMIFDDAVGLQRHRPDRGHRHDGRRRIREDGLMAIYVFQLVSRTALEGAFLAGQYFLYGFEVAARFACGRPPCPHVVDCFVSRPTEKTIFLLVMYGVSCLCLALNVCEMLHLVAGAARDALASKDRGVQTVPQDRPRGSPEPACGCEFGEGTPSAPSLLEYELRAISKASQTSEAIAAADGAAKRPNGIIEPRQGGSANVPGVSPPRKNLAEGGGGIGGGGGVGGRPGLPVAGAEPAAAPGVDEMRNSDSGAGSSGTADENVAGGGSSAMEQNVANARHERTATTHQAPSESDKGSTGGKQNGARLAVWI</sequence>
<evidence type="ECO:0000256" key="9">
    <source>
        <dbReference type="RuleBase" id="RU000630"/>
    </source>
</evidence>
<feature type="compositionally biased region" description="Low complexity" evidence="10">
    <location>
        <begin position="392"/>
        <end position="403"/>
    </location>
</feature>
<keyword evidence="6" id="KW-0965">Cell junction</keyword>
<accession>A0AAJ7XFG0</accession>
<evidence type="ECO:0000256" key="2">
    <source>
        <dbReference type="ARBA" id="ARBA00004651"/>
    </source>
</evidence>
<dbReference type="InterPro" id="IPR038359">
    <property type="entry name" value="Connexin_N_sf"/>
</dbReference>
<dbReference type="GeneID" id="116954701"/>
<name>A0AAJ7XFG0_PETMA</name>
<keyword evidence="13" id="KW-1185">Reference proteome</keyword>
<dbReference type="PRINTS" id="PR00206">
    <property type="entry name" value="CONNEXIN"/>
</dbReference>
<dbReference type="SMART" id="SM01089">
    <property type="entry name" value="Connexin_CCC"/>
    <property type="match status" value="1"/>
</dbReference>
<comment type="subunit">
    <text evidence="9">A connexon is composed of a hexamer of connexins.</text>
</comment>
<evidence type="ECO:0000256" key="6">
    <source>
        <dbReference type="ARBA" id="ARBA00022949"/>
    </source>
</evidence>
<feature type="compositionally biased region" description="Gly residues" evidence="10">
    <location>
        <begin position="356"/>
        <end position="371"/>
    </location>
</feature>
<gene>
    <name evidence="14" type="primary">LOC116954701</name>
</gene>
<feature type="domain" description="Connexin cysteine-rich" evidence="12">
    <location>
        <begin position="190"/>
        <end position="256"/>
    </location>
</feature>
<dbReference type="InterPro" id="IPR019570">
    <property type="entry name" value="Connexin_CCC"/>
</dbReference>
<feature type="region of interest" description="Disordered" evidence="10">
    <location>
        <begin position="268"/>
        <end position="295"/>
    </location>
</feature>
<dbReference type="InterPro" id="IPR017990">
    <property type="entry name" value="Connexin_CS"/>
</dbReference>